<keyword evidence="2" id="KW-1185">Reference proteome</keyword>
<evidence type="ECO:0000313" key="2">
    <source>
        <dbReference type="Proteomes" id="UP000886998"/>
    </source>
</evidence>
<protein>
    <submittedName>
        <fullName evidence="1">Uncharacterized protein</fullName>
    </submittedName>
</protein>
<organism evidence="1 2">
    <name type="scientific">Trichonephila inaurata madagascariensis</name>
    <dbReference type="NCBI Taxonomy" id="2747483"/>
    <lineage>
        <taxon>Eukaryota</taxon>
        <taxon>Metazoa</taxon>
        <taxon>Ecdysozoa</taxon>
        <taxon>Arthropoda</taxon>
        <taxon>Chelicerata</taxon>
        <taxon>Arachnida</taxon>
        <taxon>Araneae</taxon>
        <taxon>Araneomorphae</taxon>
        <taxon>Entelegynae</taxon>
        <taxon>Araneoidea</taxon>
        <taxon>Nephilidae</taxon>
        <taxon>Trichonephila</taxon>
        <taxon>Trichonephila inaurata</taxon>
    </lineage>
</organism>
<dbReference type="Proteomes" id="UP000886998">
    <property type="component" value="Unassembled WGS sequence"/>
</dbReference>
<evidence type="ECO:0000313" key="1">
    <source>
        <dbReference type="EMBL" id="GFY75357.1"/>
    </source>
</evidence>
<dbReference type="EMBL" id="BMAV01021330">
    <property type="protein sequence ID" value="GFY75357.1"/>
    <property type="molecule type" value="Genomic_DNA"/>
</dbReference>
<dbReference type="AlphaFoldDB" id="A0A8X6YNX1"/>
<reference evidence="1" key="1">
    <citation type="submission" date="2020-08" db="EMBL/GenBank/DDBJ databases">
        <title>Multicomponent nature underlies the extraordinary mechanical properties of spider dragline silk.</title>
        <authorList>
            <person name="Kono N."/>
            <person name="Nakamura H."/>
            <person name="Mori M."/>
            <person name="Yoshida Y."/>
            <person name="Ohtoshi R."/>
            <person name="Malay A.D."/>
            <person name="Moran D.A.P."/>
            <person name="Tomita M."/>
            <person name="Numata K."/>
            <person name="Arakawa K."/>
        </authorList>
    </citation>
    <scope>NUCLEOTIDE SEQUENCE</scope>
</reference>
<comment type="caution">
    <text evidence="1">The sequence shown here is derived from an EMBL/GenBank/DDBJ whole genome shotgun (WGS) entry which is preliminary data.</text>
</comment>
<gene>
    <name evidence="1" type="ORF">TNIN_175551</name>
</gene>
<name>A0A8X6YNX1_9ARAC</name>
<proteinExistence type="predicted"/>
<accession>A0A8X6YNX1</accession>
<dbReference type="OrthoDB" id="6432805at2759"/>
<sequence>MYETPVNSAKDLVARIVAAAGEVQDTPGILVKVRSSMHRRCEDCITVRSCNFEYFDDDPYPDMSAASAFC</sequence>